<dbReference type="RefSeq" id="WP_282546204.1">
    <property type="nucleotide sequence ID" value="NZ_JASCIQ010000043.1"/>
</dbReference>
<organism evidence="1 2">
    <name type="scientific">Streptomyces cavernicola</name>
    <dbReference type="NCBI Taxonomy" id="3043613"/>
    <lineage>
        <taxon>Bacteria</taxon>
        <taxon>Bacillati</taxon>
        <taxon>Actinomycetota</taxon>
        <taxon>Actinomycetes</taxon>
        <taxon>Kitasatosporales</taxon>
        <taxon>Streptomycetaceae</taxon>
        <taxon>Streptomyces</taxon>
    </lineage>
</organism>
<dbReference type="InterPro" id="IPR025566">
    <property type="entry name" value="DUF4331"/>
</dbReference>
<proteinExistence type="predicted"/>
<evidence type="ECO:0000313" key="2">
    <source>
        <dbReference type="Proteomes" id="UP001223978"/>
    </source>
</evidence>
<keyword evidence="2" id="KW-1185">Reference proteome</keyword>
<gene>
    <name evidence="1" type="ORF">QIS96_31335</name>
</gene>
<comment type="caution">
    <text evidence="1">The sequence shown here is derived from an EMBL/GenBank/DDBJ whole genome shotgun (WGS) entry which is preliminary data.</text>
</comment>
<dbReference type="EMBL" id="JASCIQ010000043">
    <property type="protein sequence ID" value="MDI3408300.1"/>
    <property type="molecule type" value="Genomic_DNA"/>
</dbReference>
<dbReference type="Pfam" id="PF14224">
    <property type="entry name" value="DUF4331"/>
    <property type="match status" value="1"/>
</dbReference>
<protein>
    <submittedName>
        <fullName evidence="1">DUF4331 family protein</fullName>
    </submittedName>
</protein>
<name>A0ABT6SK30_9ACTN</name>
<sequence>EVKIDLTGDSREDATFRVTFGDHDRRGRQKATLRLLTGPDARDRDAEGTVITTTTSGKRCSGKGDIRFWAGAARDPFYVEPTVVTAVRTSITEGCALDLTGFDPAEPKNLFDGTTVQAIVIEVPDCFFTGLSIGVWGSTAVATDVGDGWRQIDRAGIPLVSTLFGLHEADTYANAHPAADAPVFGAAIRAKIEGAVKANGTCEDPDGYAAKVSGQLLPDVLPYRVGSQAQFTGGQRNGRALTENVAEEIFRLVLHKHIATGLDEHSCESSRNFPYLAEK</sequence>
<dbReference type="Proteomes" id="UP001223978">
    <property type="component" value="Unassembled WGS sequence"/>
</dbReference>
<feature type="non-terminal residue" evidence="1">
    <location>
        <position position="1"/>
    </location>
</feature>
<reference evidence="1 2" key="1">
    <citation type="submission" date="2023-05" db="EMBL/GenBank/DDBJ databases">
        <title>Draft genome sequence of Streptomyces sp. B-S-A6 isolated from a cave soil in Thailand.</title>
        <authorList>
            <person name="Chamroensaksri N."/>
            <person name="Muangham S."/>
        </authorList>
    </citation>
    <scope>NUCLEOTIDE SEQUENCE [LARGE SCALE GENOMIC DNA]</scope>
    <source>
        <strain evidence="1 2">B-S-A6</strain>
    </source>
</reference>
<evidence type="ECO:0000313" key="1">
    <source>
        <dbReference type="EMBL" id="MDI3408300.1"/>
    </source>
</evidence>
<accession>A0ABT6SK30</accession>